<dbReference type="AlphaFoldDB" id="A0A1R2C3H6"/>
<dbReference type="Proteomes" id="UP000187209">
    <property type="component" value="Unassembled WGS sequence"/>
</dbReference>
<evidence type="ECO:0000256" key="1">
    <source>
        <dbReference type="SAM" id="MobiDB-lite"/>
    </source>
</evidence>
<feature type="compositionally biased region" description="Polar residues" evidence="1">
    <location>
        <begin position="30"/>
        <end position="39"/>
    </location>
</feature>
<accession>A0A1R2C3H6</accession>
<reference evidence="2 3" key="1">
    <citation type="submission" date="2016-11" db="EMBL/GenBank/DDBJ databases">
        <title>The macronuclear genome of Stentor coeruleus: a giant cell with tiny introns.</title>
        <authorList>
            <person name="Slabodnick M."/>
            <person name="Ruby J.G."/>
            <person name="Reiff S.B."/>
            <person name="Swart E.C."/>
            <person name="Gosai S."/>
            <person name="Prabakaran S."/>
            <person name="Witkowska E."/>
            <person name="Larue G.E."/>
            <person name="Fisher S."/>
            <person name="Freeman R.M."/>
            <person name="Gunawardena J."/>
            <person name="Chu W."/>
            <person name="Stover N.A."/>
            <person name="Gregory B.D."/>
            <person name="Nowacki M."/>
            <person name="Derisi J."/>
            <person name="Roy S.W."/>
            <person name="Marshall W.F."/>
            <person name="Sood P."/>
        </authorList>
    </citation>
    <scope>NUCLEOTIDE SEQUENCE [LARGE SCALE GENOMIC DNA]</scope>
    <source>
        <strain evidence="2">WM001</strain>
    </source>
</reference>
<protein>
    <submittedName>
        <fullName evidence="2">Uncharacterized protein</fullName>
    </submittedName>
</protein>
<feature type="compositionally biased region" description="Polar residues" evidence="1">
    <location>
        <begin position="52"/>
        <end position="71"/>
    </location>
</feature>
<comment type="caution">
    <text evidence="2">The sequence shown here is derived from an EMBL/GenBank/DDBJ whole genome shotgun (WGS) entry which is preliminary data.</text>
</comment>
<evidence type="ECO:0000313" key="3">
    <source>
        <dbReference type="Proteomes" id="UP000187209"/>
    </source>
</evidence>
<dbReference type="OrthoDB" id="284677at2759"/>
<sequence>MKKSSPAWTLNGRKQDSTQSIIPGPGAYNPNLSNLNKSPTCRIGKSNRLKRSISNNPGPGSYNPKLQSKQSPRAIIGTSKRGKLEAKEITPGPGQYEKSILLSGPSYSMIGNRIDNKNSSVPGPGQYNPKEDGVKTVVPAYAIGKAKRMSSKDSGVPGPGAYDSSPGSTGPRWKVGTQARLNVSLENIPGPGAYDYSSEIIMPAYSMTARRPSTSGSTVPGPGAYSPKHFFSSINYSVGNAKRNSHLISDVPGPASYNIESPKTRGTKIGSSKRELIFDNCKNPGPGAYETHVTWQGPKFSLRSKHRLKTSNENPGPGNYNPVPALKSEPSWRVGSQKRGVSYDNNIPGPGTYEKKSSLSGPKWAFTKTPRNRESSFDSPGPGAYEIKATIPDMSAY</sequence>
<dbReference type="InterPro" id="IPR051291">
    <property type="entry name" value="CIMAP"/>
</dbReference>
<dbReference type="InterPro" id="IPR010736">
    <property type="entry name" value="SHIPPO-rpt"/>
</dbReference>
<evidence type="ECO:0000313" key="2">
    <source>
        <dbReference type="EMBL" id="OMJ83547.1"/>
    </source>
</evidence>
<keyword evidence="3" id="KW-1185">Reference proteome</keyword>
<dbReference type="Pfam" id="PF07004">
    <property type="entry name" value="SHIPPO-rpt"/>
    <property type="match status" value="12"/>
</dbReference>
<dbReference type="EMBL" id="MPUH01000300">
    <property type="protein sequence ID" value="OMJ83547.1"/>
    <property type="molecule type" value="Genomic_DNA"/>
</dbReference>
<dbReference type="PANTHER" id="PTHR21580">
    <property type="entry name" value="SHIPPO-1-RELATED"/>
    <property type="match status" value="1"/>
</dbReference>
<organism evidence="2 3">
    <name type="scientific">Stentor coeruleus</name>
    <dbReference type="NCBI Taxonomy" id="5963"/>
    <lineage>
        <taxon>Eukaryota</taxon>
        <taxon>Sar</taxon>
        <taxon>Alveolata</taxon>
        <taxon>Ciliophora</taxon>
        <taxon>Postciliodesmatophora</taxon>
        <taxon>Heterotrichea</taxon>
        <taxon>Heterotrichida</taxon>
        <taxon>Stentoridae</taxon>
        <taxon>Stentor</taxon>
    </lineage>
</organism>
<proteinExistence type="predicted"/>
<feature type="region of interest" description="Disordered" evidence="1">
    <location>
        <begin position="308"/>
        <end position="384"/>
    </location>
</feature>
<name>A0A1R2C3H6_9CILI</name>
<dbReference type="PANTHER" id="PTHR21580:SF28">
    <property type="entry name" value="BOREALIN N-TERMINAL DOMAIN-CONTAINING PROTEIN-RELATED"/>
    <property type="match status" value="1"/>
</dbReference>
<feature type="region of interest" description="Disordered" evidence="1">
    <location>
        <begin position="149"/>
        <end position="171"/>
    </location>
</feature>
<gene>
    <name evidence="2" type="ORF">SteCoe_15515</name>
</gene>
<feature type="region of interest" description="Disordered" evidence="1">
    <location>
        <begin position="1"/>
        <end position="100"/>
    </location>
</feature>